<protein>
    <submittedName>
        <fullName evidence="3">Uncharacterized protein</fullName>
    </submittedName>
</protein>
<dbReference type="Proteomes" id="UP000235786">
    <property type="component" value="Unassembled WGS sequence"/>
</dbReference>
<dbReference type="AlphaFoldDB" id="A0A2J6RI85"/>
<feature type="region of interest" description="Disordered" evidence="2">
    <location>
        <begin position="1"/>
        <end position="22"/>
    </location>
</feature>
<evidence type="ECO:0000313" key="3">
    <source>
        <dbReference type="EMBL" id="PMD38225.1"/>
    </source>
</evidence>
<feature type="compositionally biased region" description="Basic residues" evidence="2">
    <location>
        <begin position="10"/>
        <end position="22"/>
    </location>
</feature>
<dbReference type="EMBL" id="KZ613948">
    <property type="protein sequence ID" value="PMD38225.1"/>
    <property type="molecule type" value="Genomic_DNA"/>
</dbReference>
<feature type="region of interest" description="Disordered" evidence="2">
    <location>
        <begin position="294"/>
        <end position="322"/>
    </location>
</feature>
<sequence>MPLSISLVQRQRHRRSPRPKQRKRWYIMMGSRFPRRPRFPPMRRGRNDRDEYDFPPVEHLFEELTIDPRDPRIRRMMHHQFAEGYGFDHRFSDRRRSSDERRNPDDRRQPPRPDINADRGFERGLTLARPGSCTLPFRRAFKDLHRELIQAEELYNACLSEYDSDTQSVRSYTPVEALTRIWTAKVRGERDPQTLAEGEDQQANNGNKTFGERFAEAEAKVTRALQAAATSALRMPSEPHRLSERQRVKFDACEDLKQRAHFELQQLLNSMERAKESREACRHLVNQLQQFKETVNPDSESNKDTFKCSDDDEDLTAEHFGE</sequence>
<feature type="region of interest" description="Disordered" evidence="2">
    <location>
        <begin position="88"/>
        <end position="123"/>
    </location>
</feature>
<feature type="compositionally biased region" description="Basic and acidic residues" evidence="2">
    <location>
        <begin position="88"/>
        <end position="122"/>
    </location>
</feature>
<evidence type="ECO:0000313" key="4">
    <source>
        <dbReference type="Proteomes" id="UP000235786"/>
    </source>
</evidence>
<proteinExistence type="predicted"/>
<name>A0A2J6RI85_HYAVF</name>
<reference evidence="3 4" key="1">
    <citation type="submission" date="2016-04" db="EMBL/GenBank/DDBJ databases">
        <title>A degradative enzymes factory behind the ericoid mycorrhizal symbiosis.</title>
        <authorList>
            <consortium name="DOE Joint Genome Institute"/>
            <person name="Martino E."/>
            <person name="Morin E."/>
            <person name="Grelet G."/>
            <person name="Kuo A."/>
            <person name="Kohler A."/>
            <person name="Daghino S."/>
            <person name="Barry K."/>
            <person name="Choi C."/>
            <person name="Cichocki N."/>
            <person name="Clum A."/>
            <person name="Copeland A."/>
            <person name="Hainaut M."/>
            <person name="Haridas S."/>
            <person name="Labutti K."/>
            <person name="Lindquist E."/>
            <person name="Lipzen A."/>
            <person name="Khouja H.-R."/>
            <person name="Murat C."/>
            <person name="Ohm R."/>
            <person name="Olson A."/>
            <person name="Spatafora J."/>
            <person name="Veneault-Fourrey C."/>
            <person name="Henrissat B."/>
            <person name="Grigoriev I."/>
            <person name="Martin F."/>
            <person name="Perotto S."/>
        </authorList>
    </citation>
    <scope>NUCLEOTIDE SEQUENCE [LARGE SCALE GENOMIC DNA]</scope>
    <source>
        <strain evidence="3 4">F</strain>
    </source>
</reference>
<feature type="coiled-coil region" evidence="1">
    <location>
        <begin position="257"/>
        <end position="294"/>
    </location>
</feature>
<accession>A0A2J6RI85</accession>
<evidence type="ECO:0000256" key="1">
    <source>
        <dbReference type="SAM" id="Coils"/>
    </source>
</evidence>
<gene>
    <name evidence="3" type="ORF">L207DRAFT_585129</name>
</gene>
<feature type="compositionally biased region" description="Basic and acidic residues" evidence="2">
    <location>
        <begin position="300"/>
        <end position="309"/>
    </location>
</feature>
<evidence type="ECO:0000256" key="2">
    <source>
        <dbReference type="SAM" id="MobiDB-lite"/>
    </source>
</evidence>
<keyword evidence="4" id="KW-1185">Reference proteome</keyword>
<keyword evidence="1" id="KW-0175">Coiled coil</keyword>
<dbReference type="OrthoDB" id="3538914at2759"/>
<organism evidence="3 4">
    <name type="scientific">Hyaloscypha variabilis (strain UAMH 11265 / GT02V1 / F)</name>
    <name type="common">Meliniomyces variabilis</name>
    <dbReference type="NCBI Taxonomy" id="1149755"/>
    <lineage>
        <taxon>Eukaryota</taxon>
        <taxon>Fungi</taxon>
        <taxon>Dikarya</taxon>
        <taxon>Ascomycota</taxon>
        <taxon>Pezizomycotina</taxon>
        <taxon>Leotiomycetes</taxon>
        <taxon>Helotiales</taxon>
        <taxon>Hyaloscyphaceae</taxon>
        <taxon>Hyaloscypha</taxon>
        <taxon>Hyaloscypha variabilis</taxon>
    </lineage>
</organism>